<protein>
    <submittedName>
        <fullName evidence="10">Chaplin</fullName>
    </submittedName>
</protein>
<feature type="signal peptide" evidence="8">
    <location>
        <begin position="1"/>
        <end position="27"/>
    </location>
</feature>
<keyword evidence="6 7" id="KW-0034">Amyloid</keyword>
<evidence type="ECO:0000256" key="5">
    <source>
        <dbReference type="ARBA" id="ARBA00022889"/>
    </source>
</evidence>
<dbReference type="InterPro" id="IPR005528">
    <property type="entry name" value="ChpA-H"/>
</dbReference>
<evidence type="ECO:0000256" key="6">
    <source>
        <dbReference type="ARBA" id="ARBA00023087"/>
    </source>
</evidence>
<dbReference type="PROSITE" id="PS51884">
    <property type="entry name" value="CHAPLIN"/>
    <property type="match status" value="1"/>
</dbReference>
<evidence type="ECO:0000256" key="8">
    <source>
        <dbReference type="SAM" id="SignalP"/>
    </source>
</evidence>
<evidence type="ECO:0000313" key="11">
    <source>
        <dbReference type="Proteomes" id="UP000275401"/>
    </source>
</evidence>
<name>A0A3M8VN87_9ACTN</name>
<dbReference type="Pfam" id="PF03777">
    <property type="entry name" value="ChpA-C"/>
    <property type="match status" value="1"/>
</dbReference>
<dbReference type="Proteomes" id="UP000275401">
    <property type="component" value="Unassembled WGS sequence"/>
</dbReference>
<reference evidence="10 11" key="1">
    <citation type="submission" date="2018-11" db="EMBL/GenBank/DDBJ databases">
        <title>The Potential of Streptomyces as Biocontrol Agents against the Tomato grey mould, Botrytis cinerea (Gray mold) Frontiers in Microbiology.</title>
        <authorList>
            <person name="Li D."/>
        </authorList>
    </citation>
    <scope>NUCLEOTIDE SEQUENCE [LARGE SCALE GENOMIC DNA]</scope>
    <source>
        <strain evidence="10 11">NEAU-LD23</strain>
    </source>
</reference>
<keyword evidence="2" id="KW-0134">Cell wall</keyword>
<keyword evidence="5" id="KW-0130">Cell adhesion</keyword>
<keyword evidence="4 8" id="KW-0732">Signal</keyword>
<gene>
    <name evidence="10" type="ORF">EEJ42_25205</name>
</gene>
<organism evidence="10 11">
    <name type="scientific">Streptomyces botrytidirepellens</name>
    <dbReference type="NCBI Taxonomy" id="2486417"/>
    <lineage>
        <taxon>Bacteria</taxon>
        <taxon>Bacillati</taxon>
        <taxon>Actinomycetota</taxon>
        <taxon>Actinomycetes</taxon>
        <taxon>Kitasatosporales</taxon>
        <taxon>Streptomycetaceae</taxon>
        <taxon>Streptomyces</taxon>
    </lineage>
</organism>
<evidence type="ECO:0000256" key="2">
    <source>
        <dbReference type="ARBA" id="ARBA00022512"/>
    </source>
</evidence>
<dbReference type="AlphaFoldDB" id="A0A3M8VN87"/>
<evidence type="ECO:0000256" key="3">
    <source>
        <dbReference type="ARBA" id="ARBA00022525"/>
    </source>
</evidence>
<keyword evidence="11" id="KW-1185">Reference proteome</keyword>
<comment type="caution">
    <text evidence="10">The sequence shown here is derived from an EMBL/GenBank/DDBJ whole genome shotgun (WGS) entry which is preliminary data.</text>
</comment>
<sequence>MKNIKRIAAITIAAGGLAVAGAGVASAQDGPMADGGATMSPGVVSGNNAQVPVHVPVGVCGNTISVIGTMNPSFCD</sequence>
<feature type="chain" id="PRO_5018113993" evidence="8">
    <location>
        <begin position="28"/>
        <end position="76"/>
    </location>
</feature>
<evidence type="ECO:0000256" key="1">
    <source>
        <dbReference type="ARBA" id="ARBA00004191"/>
    </source>
</evidence>
<keyword evidence="3" id="KW-0964">Secreted</keyword>
<evidence type="ECO:0000256" key="4">
    <source>
        <dbReference type="ARBA" id="ARBA00022729"/>
    </source>
</evidence>
<proteinExistence type="predicted"/>
<dbReference type="GO" id="GO:0007155">
    <property type="term" value="P:cell adhesion"/>
    <property type="evidence" value="ECO:0007669"/>
    <property type="project" value="UniProtKB-KW"/>
</dbReference>
<feature type="domain" description="Chaplin" evidence="9">
    <location>
        <begin position="40"/>
        <end position="76"/>
    </location>
</feature>
<evidence type="ECO:0000256" key="7">
    <source>
        <dbReference type="PROSITE-ProRule" id="PRU01232"/>
    </source>
</evidence>
<evidence type="ECO:0000313" key="10">
    <source>
        <dbReference type="EMBL" id="RNG19118.1"/>
    </source>
</evidence>
<evidence type="ECO:0000259" key="9">
    <source>
        <dbReference type="PROSITE" id="PS51884"/>
    </source>
</evidence>
<dbReference type="RefSeq" id="WP_123103171.1">
    <property type="nucleotide sequence ID" value="NZ_RIBZ01000302.1"/>
</dbReference>
<accession>A0A3M8VN87</accession>
<comment type="subcellular location">
    <subcellularLocation>
        <location evidence="1">Secreted</location>
        <location evidence="1">Cell wall</location>
    </subcellularLocation>
</comment>
<dbReference type="EMBL" id="RIBZ01000302">
    <property type="protein sequence ID" value="RNG19118.1"/>
    <property type="molecule type" value="Genomic_DNA"/>
</dbReference>